<evidence type="ECO:0000256" key="10">
    <source>
        <dbReference type="ARBA" id="ARBA00022692"/>
    </source>
</evidence>
<name>A0A2P2DH55_9LEPT</name>
<dbReference type="GO" id="GO:0051073">
    <property type="term" value="F:adenosylcobinamide-GDP ribazoletransferase activity"/>
    <property type="evidence" value="ECO:0007669"/>
    <property type="project" value="UniProtKB-UniRule"/>
</dbReference>
<feature type="transmembrane region" description="Helical" evidence="19">
    <location>
        <begin position="117"/>
        <end position="140"/>
    </location>
</feature>
<keyword evidence="7 19" id="KW-1003">Cell membrane</keyword>
<evidence type="ECO:0000256" key="3">
    <source>
        <dbReference type="ARBA" id="ARBA00004663"/>
    </source>
</evidence>
<evidence type="ECO:0000256" key="8">
    <source>
        <dbReference type="ARBA" id="ARBA00022573"/>
    </source>
</evidence>
<evidence type="ECO:0000256" key="1">
    <source>
        <dbReference type="ARBA" id="ARBA00001946"/>
    </source>
</evidence>
<feature type="transmembrane region" description="Helical" evidence="19">
    <location>
        <begin position="12"/>
        <end position="30"/>
    </location>
</feature>
<evidence type="ECO:0000256" key="14">
    <source>
        <dbReference type="ARBA" id="ARBA00025228"/>
    </source>
</evidence>
<comment type="catalytic activity">
    <reaction evidence="17 19">
        <text>alpha-ribazole + adenosylcob(III)inamide-GDP = adenosylcob(III)alamin + GMP + H(+)</text>
        <dbReference type="Rhea" id="RHEA:16049"/>
        <dbReference type="ChEBI" id="CHEBI:10329"/>
        <dbReference type="ChEBI" id="CHEBI:15378"/>
        <dbReference type="ChEBI" id="CHEBI:18408"/>
        <dbReference type="ChEBI" id="CHEBI:58115"/>
        <dbReference type="ChEBI" id="CHEBI:60487"/>
        <dbReference type="EC" id="2.7.8.26"/>
    </reaction>
</comment>
<dbReference type="GO" id="GO:0008818">
    <property type="term" value="F:cobalamin 5'-phosphate synthase activity"/>
    <property type="evidence" value="ECO:0007669"/>
    <property type="project" value="UniProtKB-UniRule"/>
</dbReference>
<evidence type="ECO:0000256" key="12">
    <source>
        <dbReference type="ARBA" id="ARBA00022989"/>
    </source>
</evidence>
<evidence type="ECO:0000256" key="16">
    <source>
        <dbReference type="ARBA" id="ARBA00032853"/>
    </source>
</evidence>
<keyword evidence="21" id="KW-1185">Reference proteome</keyword>
<dbReference type="Proteomes" id="UP000245206">
    <property type="component" value="Unassembled WGS sequence"/>
</dbReference>
<proteinExistence type="inferred from homology"/>
<keyword evidence="10 19" id="KW-0812">Transmembrane</keyword>
<organism evidence="20 21">
    <name type="scientific">Leptospira ellinghausenii</name>
    <dbReference type="NCBI Taxonomy" id="1917822"/>
    <lineage>
        <taxon>Bacteria</taxon>
        <taxon>Pseudomonadati</taxon>
        <taxon>Spirochaetota</taxon>
        <taxon>Spirochaetia</taxon>
        <taxon>Leptospirales</taxon>
        <taxon>Leptospiraceae</taxon>
        <taxon>Leptospira</taxon>
    </lineage>
</organism>
<comment type="caution">
    <text evidence="20">The sequence shown here is derived from an EMBL/GenBank/DDBJ whole genome shotgun (WGS) entry which is preliminary data.</text>
</comment>
<reference evidence="21" key="1">
    <citation type="journal article" date="2019" name="Microbiol. Immunol.">
        <title>Molecular and phenotypic characterization of Leptospira johnsonii sp. nov., Leptospira ellinghausenii sp. nov. and Leptospira ryugenii sp. nov. isolated from soil and water in Japan.</title>
        <authorList>
            <person name="Masuzawa T."/>
            <person name="Saito M."/>
            <person name="Nakao R."/>
            <person name="Nikaido Y."/>
            <person name="Matsumoto M."/>
            <person name="Ogawa M."/>
            <person name="Yokoyama M."/>
            <person name="Hidaka Y."/>
            <person name="Tomita J."/>
            <person name="Sakakibara K."/>
            <person name="Suzuki K."/>
            <person name="Yasuda S."/>
            <person name="Sato H."/>
            <person name="Yamaguchi M."/>
            <person name="Yoshida S.I."/>
            <person name="Koizumi N."/>
            <person name="Kawamura Y."/>
        </authorList>
    </citation>
    <scope>NUCLEOTIDE SEQUENCE [LARGE SCALE GENOMIC DNA]</scope>
    <source>
        <strain evidence="21">E18</strain>
    </source>
</reference>
<feature type="transmembrane region" description="Helical" evidence="19">
    <location>
        <begin position="50"/>
        <end position="80"/>
    </location>
</feature>
<keyword evidence="8 19" id="KW-0169">Cobalamin biosynthesis</keyword>
<evidence type="ECO:0000256" key="9">
    <source>
        <dbReference type="ARBA" id="ARBA00022679"/>
    </source>
</evidence>
<dbReference type="EMBL" id="BFAZ01000009">
    <property type="protein sequence ID" value="GBF43939.1"/>
    <property type="molecule type" value="Genomic_DNA"/>
</dbReference>
<dbReference type="GO" id="GO:0009236">
    <property type="term" value="P:cobalamin biosynthetic process"/>
    <property type="evidence" value="ECO:0007669"/>
    <property type="project" value="UniProtKB-UniRule"/>
</dbReference>
<evidence type="ECO:0000256" key="19">
    <source>
        <dbReference type="HAMAP-Rule" id="MF_00719"/>
    </source>
</evidence>
<evidence type="ECO:0000256" key="2">
    <source>
        <dbReference type="ARBA" id="ARBA00004651"/>
    </source>
</evidence>
<dbReference type="EC" id="2.7.8.26" evidence="5 19"/>
<evidence type="ECO:0000256" key="11">
    <source>
        <dbReference type="ARBA" id="ARBA00022842"/>
    </source>
</evidence>
<evidence type="ECO:0000256" key="18">
    <source>
        <dbReference type="ARBA" id="ARBA00049504"/>
    </source>
</evidence>
<comment type="subcellular location">
    <subcellularLocation>
        <location evidence="2 19">Cell membrane</location>
        <topology evidence="2 19">Multi-pass membrane protein</topology>
    </subcellularLocation>
</comment>
<gene>
    <name evidence="19 20" type="primary">cobS</name>
    <name evidence="20" type="ORF">LPTSP2_32420</name>
</gene>
<evidence type="ECO:0000256" key="4">
    <source>
        <dbReference type="ARBA" id="ARBA00010561"/>
    </source>
</evidence>
<comment type="function">
    <text evidence="14 19">Joins adenosylcobinamide-GDP and alpha-ribazole to generate adenosylcobalamin (Ado-cobalamin). Also synthesizes adenosylcobalamin 5'-phosphate from adenosylcobinamide-GDP and alpha-ribazole 5'-phosphate.</text>
</comment>
<accession>A0A2P2DH55</accession>
<evidence type="ECO:0000256" key="17">
    <source>
        <dbReference type="ARBA" id="ARBA00048623"/>
    </source>
</evidence>
<sequence length="276" mass="31633">MIQYLLLEIRLFFVCLAFLTRIPSPTWIGFKEDWLHHSIKYSPTVGLLLGSIQFVVFLLFQFLYGPTIAFTISLGFLLIITGAFHEDGFSDFCDGIGGGWKREDIFRIMKDSRVGSFGAVGICVLVLLKVLGAYETFSYFQRKNLPMFSNLTNDLHLISVWLYFVSAHTLSRFLSVFVMKLLPYAKEEGYAKPMAKEITWPQILFASLLGVLPYLSLAYLHPNFFLSLLCIIPSYIYMVRLMKRWIQGFTGDCLGAVQQVVETCIWISGVFIWNFI</sequence>
<evidence type="ECO:0000256" key="7">
    <source>
        <dbReference type="ARBA" id="ARBA00022475"/>
    </source>
</evidence>
<feature type="transmembrane region" description="Helical" evidence="19">
    <location>
        <begin position="225"/>
        <end position="242"/>
    </location>
</feature>
<evidence type="ECO:0000256" key="5">
    <source>
        <dbReference type="ARBA" id="ARBA00013200"/>
    </source>
</evidence>
<keyword evidence="9 19" id="KW-0808">Transferase</keyword>
<keyword evidence="13 19" id="KW-0472">Membrane</keyword>
<dbReference type="Pfam" id="PF02654">
    <property type="entry name" value="CobS"/>
    <property type="match status" value="1"/>
</dbReference>
<keyword evidence="12 19" id="KW-1133">Transmembrane helix</keyword>
<dbReference type="PANTHER" id="PTHR34148:SF1">
    <property type="entry name" value="ADENOSYLCOBINAMIDE-GDP RIBAZOLETRANSFERASE"/>
    <property type="match status" value="1"/>
</dbReference>
<comment type="pathway">
    <text evidence="3 19">Cofactor biosynthesis; adenosylcobalamin biosynthesis; adenosylcobalamin from cob(II)yrinate a,c-diamide: step 7/7.</text>
</comment>
<evidence type="ECO:0000256" key="13">
    <source>
        <dbReference type="ARBA" id="ARBA00023136"/>
    </source>
</evidence>
<dbReference type="HAMAP" id="MF_00719">
    <property type="entry name" value="CobS"/>
    <property type="match status" value="1"/>
</dbReference>
<comment type="catalytic activity">
    <reaction evidence="18 19">
        <text>alpha-ribazole 5'-phosphate + adenosylcob(III)inamide-GDP = adenosylcob(III)alamin 5'-phosphate + GMP + H(+)</text>
        <dbReference type="Rhea" id="RHEA:23560"/>
        <dbReference type="ChEBI" id="CHEBI:15378"/>
        <dbReference type="ChEBI" id="CHEBI:57918"/>
        <dbReference type="ChEBI" id="CHEBI:58115"/>
        <dbReference type="ChEBI" id="CHEBI:60487"/>
        <dbReference type="ChEBI" id="CHEBI:60493"/>
        <dbReference type="EC" id="2.7.8.26"/>
    </reaction>
</comment>
<dbReference type="InterPro" id="IPR003805">
    <property type="entry name" value="CobS"/>
</dbReference>
<keyword evidence="11 19" id="KW-0460">Magnesium</keyword>
<feature type="transmembrane region" description="Helical" evidence="19">
    <location>
        <begin position="203"/>
        <end position="219"/>
    </location>
</feature>
<dbReference type="AlphaFoldDB" id="A0A2P2DH55"/>
<dbReference type="PANTHER" id="PTHR34148">
    <property type="entry name" value="ADENOSYLCOBINAMIDE-GDP RIBAZOLETRANSFERASE"/>
    <property type="match status" value="1"/>
</dbReference>
<dbReference type="UniPathway" id="UPA00148">
    <property type="reaction ID" value="UER00238"/>
</dbReference>
<dbReference type="GO" id="GO:0005886">
    <property type="term" value="C:plasma membrane"/>
    <property type="evidence" value="ECO:0007669"/>
    <property type="project" value="UniProtKB-SubCell"/>
</dbReference>
<evidence type="ECO:0000256" key="15">
    <source>
        <dbReference type="ARBA" id="ARBA00032605"/>
    </source>
</evidence>
<evidence type="ECO:0000313" key="20">
    <source>
        <dbReference type="EMBL" id="GBF43939.1"/>
    </source>
</evidence>
<evidence type="ECO:0000256" key="6">
    <source>
        <dbReference type="ARBA" id="ARBA00015850"/>
    </source>
</evidence>
<feature type="transmembrane region" description="Helical" evidence="19">
    <location>
        <begin position="160"/>
        <end position="182"/>
    </location>
</feature>
<evidence type="ECO:0000313" key="21">
    <source>
        <dbReference type="Proteomes" id="UP000245206"/>
    </source>
</evidence>
<comment type="cofactor">
    <cofactor evidence="1 19">
        <name>Mg(2+)</name>
        <dbReference type="ChEBI" id="CHEBI:18420"/>
    </cofactor>
</comment>
<comment type="similarity">
    <text evidence="4 19">Belongs to the CobS family.</text>
</comment>
<protein>
    <recommendedName>
        <fullName evidence="6 19">Adenosylcobinamide-GDP ribazoletransferase</fullName>
        <ecNumber evidence="5 19">2.7.8.26</ecNumber>
    </recommendedName>
    <alternativeName>
        <fullName evidence="16 19">Cobalamin synthase</fullName>
    </alternativeName>
    <alternativeName>
        <fullName evidence="15 19">Cobalamin-5'-phosphate synthase</fullName>
    </alternativeName>
</protein>